<proteinExistence type="predicted"/>
<dbReference type="Proteomes" id="UP000807469">
    <property type="component" value="Unassembled WGS sequence"/>
</dbReference>
<dbReference type="EMBL" id="MU156216">
    <property type="protein sequence ID" value="KAF9470161.1"/>
    <property type="molecule type" value="Genomic_DNA"/>
</dbReference>
<dbReference type="AlphaFoldDB" id="A0A9P5YLS6"/>
<sequence length="62" mass="7042">MSISWLTTRTRTTTNTDNAKSNRVFKKISKLMLDKEKGRSIEELEAPLRCDHSTGMIVSISN</sequence>
<organism evidence="1 2">
    <name type="scientific">Pholiota conissans</name>
    <dbReference type="NCBI Taxonomy" id="109636"/>
    <lineage>
        <taxon>Eukaryota</taxon>
        <taxon>Fungi</taxon>
        <taxon>Dikarya</taxon>
        <taxon>Basidiomycota</taxon>
        <taxon>Agaricomycotina</taxon>
        <taxon>Agaricomycetes</taxon>
        <taxon>Agaricomycetidae</taxon>
        <taxon>Agaricales</taxon>
        <taxon>Agaricineae</taxon>
        <taxon>Strophariaceae</taxon>
        <taxon>Pholiota</taxon>
    </lineage>
</organism>
<comment type="caution">
    <text evidence="1">The sequence shown here is derived from an EMBL/GenBank/DDBJ whole genome shotgun (WGS) entry which is preliminary data.</text>
</comment>
<name>A0A9P5YLS6_9AGAR</name>
<reference evidence="1" key="1">
    <citation type="submission" date="2020-11" db="EMBL/GenBank/DDBJ databases">
        <authorList>
            <consortium name="DOE Joint Genome Institute"/>
            <person name="Ahrendt S."/>
            <person name="Riley R."/>
            <person name="Andreopoulos W."/>
            <person name="Labutti K."/>
            <person name="Pangilinan J."/>
            <person name="Ruiz-Duenas F.J."/>
            <person name="Barrasa J.M."/>
            <person name="Sanchez-Garcia M."/>
            <person name="Camarero S."/>
            <person name="Miyauchi S."/>
            <person name="Serrano A."/>
            <person name="Linde D."/>
            <person name="Babiker R."/>
            <person name="Drula E."/>
            <person name="Ayuso-Fernandez I."/>
            <person name="Pacheco R."/>
            <person name="Padilla G."/>
            <person name="Ferreira P."/>
            <person name="Barriuso J."/>
            <person name="Kellner H."/>
            <person name="Castanera R."/>
            <person name="Alfaro M."/>
            <person name="Ramirez L."/>
            <person name="Pisabarro A.G."/>
            <person name="Kuo A."/>
            <person name="Tritt A."/>
            <person name="Lipzen A."/>
            <person name="He G."/>
            <person name="Yan M."/>
            <person name="Ng V."/>
            <person name="Cullen D."/>
            <person name="Martin F."/>
            <person name="Rosso M.-N."/>
            <person name="Henrissat B."/>
            <person name="Hibbett D."/>
            <person name="Martinez A.T."/>
            <person name="Grigoriev I.V."/>
        </authorList>
    </citation>
    <scope>NUCLEOTIDE SEQUENCE</scope>
    <source>
        <strain evidence="1">CIRM-BRFM 674</strain>
    </source>
</reference>
<evidence type="ECO:0000313" key="2">
    <source>
        <dbReference type="Proteomes" id="UP000807469"/>
    </source>
</evidence>
<gene>
    <name evidence="1" type="ORF">BDN70DRAFT_939982</name>
</gene>
<dbReference type="OrthoDB" id="515401at2759"/>
<keyword evidence="2" id="KW-1185">Reference proteome</keyword>
<accession>A0A9P5YLS6</accession>
<protein>
    <submittedName>
        <fullName evidence="1">Uncharacterized protein</fullName>
    </submittedName>
</protein>
<evidence type="ECO:0000313" key="1">
    <source>
        <dbReference type="EMBL" id="KAF9470161.1"/>
    </source>
</evidence>